<dbReference type="NCBIfam" id="TIGR00787">
    <property type="entry name" value="dctP"/>
    <property type="match status" value="1"/>
</dbReference>
<name>A0A848FJK1_9BURK</name>
<dbReference type="InterPro" id="IPR004682">
    <property type="entry name" value="TRAP_DctP"/>
</dbReference>
<reference evidence="5 6" key="1">
    <citation type="submission" date="2020-04" db="EMBL/GenBank/DDBJ databases">
        <title>Azohydromonas sp. isolated from soil.</title>
        <authorList>
            <person name="Dahal R.H."/>
        </authorList>
    </citation>
    <scope>NUCLEOTIDE SEQUENCE [LARGE SCALE GENOMIC DNA]</scope>
    <source>
        <strain evidence="5 6">G-1-1-14</strain>
    </source>
</reference>
<gene>
    <name evidence="5" type="ORF">HHL10_23760</name>
</gene>
<comment type="caution">
    <text evidence="5">The sequence shown here is derived from an EMBL/GenBank/DDBJ whole genome shotgun (WGS) entry which is preliminary data.</text>
</comment>
<organism evidence="5 6">
    <name type="scientific">Azohydromonas caseinilytica</name>
    <dbReference type="NCBI Taxonomy" id="2728836"/>
    <lineage>
        <taxon>Bacteria</taxon>
        <taxon>Pseudomonadati</taxon>
        <taxon>Pseudomonadota</taxon>
        <taxon>Betaproteobacteria</taxon>
        <taxon>Burkholderiales</taxon>
        <taxon>Sphaerotilaceae</taxon>
        <taxon>Azohydromonas</taxon>
    </lineage>
</organism>
<proteinExistence type="inferred from homology"/>
<dbReference type="Gene3D" id="3.40.190.170">
    <property type="entry name" value="Bacterial extracellular solute-binding protein, family 7"/>
    <property type="match status" value="1"/>
</dbReference>
<protein>
    <submittedName>
        <fullName evidence="5">TRAP transporter substrate-binding protein</fullName>
    </submittedName>
</protein>
<keyword evidence="2" id="KW-0813">Transport</keyword>
<evidence type="ECO:0000313" key="6">
    <source>
        <dbReference type="Proteomes" id="UP000574067"/>
    </source>
</evidence>
<evidence type="ECO:0000256" key="2">
    <source>
        <dbReference type="ARBA" id="ARBA00022448"/>
    </source>
</evidence>
<dbReference type="CDD" id="cd13679">
    <property type="entry name" value="PBP2_TRAP_YiaO_like"/>
    <property type="match status" value="1"/>
</dbReference>
<dbReference type="SUPFAM" id="SSF53850">
    <property type="entry name" value="Periplasmic binding protein-like II"/>
    <property type="match status" value="1"/>
</dbReference>
<dbReference type="GO" id="GO:0055085">
    <property type="term" value="P:transmembrane transport"/>
    <property type="evidence" value="ECO:0007669"/>
    <property type="project" value="InterPro"/>
</dbReference>
<dbReference type="PIRSF" id="PIRSF006470">
    <property type="entry name" value="DctB"/>
    <property type="match status" value="1"/>
</dbReference>
<evidence type="ECO:0000313" key="5">
    <source>
        <dbReference type="EMBL" id="NML17991.1"/>
    </source>
</evidence>
<dbReference type="EMBL" id="JABBFW010000025">
    <property type="protein sequence ID" value="NML17991.1"/>
    <property type="molecule type" value="Genomic_DNA"/>
</dbReference>
<evidence type="ECO:0000256" key="4">
    <source>
        <dbReference type="SAM" id="SignalP"/>
    </source>
</evidence>
<dbReference type="RefSeq" id="WP_169162892.1">
    <property type="nucleotide sequence ID" value="NZ_JABBFW010000025.1"/>
</dbReference>
<dbReference type="PANTHER" id="PTHR33376:SF7">
    <property type="entry name" value="C4-DICARBOXYLATE-BINDING PROTEIN DCTB"/>
    <property type="match status" value="1"/>
</dbReference>
<dbReference type="InterPro" id="IPR038404">
    <property type="entry name" value="TRAP_DctP_sf"/>
</dbReference>
<evidence type="ECO:0000256" key="1">
    <source>
        <dbReference type="ARBA" id="ARBA00009023"/>
    </source>
</evidence>
<keyword evidence="6" id="KW-1185">Reference proteome</keyword>
<evidence type="ECO:0000256" key="3">
    <source>
        <dbReference type="ARBA" id="ARBA00022729"/>
    </source>
</evidence>
<dbReference type="InterPro" id="IPR018389">
    <property type="entry name" value="DctP_fam"/>
</dbReference>
<dbReference type="Proteomes" id="UP000574067">
    <property type="component" value="Unassembled WGS sequence"/>
</dbReference>
<dbReference type="PANTHER" id="PTHR33376">
    <property type="match status" value="1"/>
</dbReference>
<comment type="similarity">
    <text evidence="1">Belongs to the bacterial solute-binding protein 7 family.</text>
</comment>
<keyword evidence="3 4" id="KW-0732">Signal</keyword>
<dbReference type="Pfam" id="PF03480">
    <property type="entry name" value="DctP"/>
    <property type="match status" value="1"/>
</dbReference>
<feature type="chain" id="PRO_5032699462" evidence="4">
    <location>
        <begin position="25"/>
        <end position="338"/>
    </location>
</feature>
<dbReference type="NCBIfam" id="NF037995">
    <property type="entry name" value="TRAP_S1"/>
    <property type="match status" value="1"/>
</dbReference>
<accession>A0A848FJK1</accession>
<dbReference type="AlphaFoldDB" id="A0A848FJK1"/>
<feature type="signal peptide" evidence="4">
    <location>
        <begin position="1"/>
        <end position="24"/>
    </location>
</feature>
<sequence length="338" mass="37054">MLKWVHTFAATLAGSLLMAGAAQAADIKERSFKLALVVDKGTAQYDGAERFSQLVGQKSGGKMKVKVFGGGTLGGDIPVLSSVQGGTIEFTLTNASLLQGIVKEMAVYDLPFLFSSYQEADAVVDGPVGRKLLELMPAKGLVGLAYWELGFRNMHNSRRPITKLEDLQGLKIRVIQTPIYLDLLNTLGANAVPLPFPELYTALEQKAMDGATNPPITMLVQKFHEVQKYYSVTNHMYNPQLLTFSKKAWDQLSGDERKVLQEAAVEAGLYQRKVSRQKNAAALEELKKHVAVNEVAPAEIARMREKARPVFAKYAKSVGEDLVKEMVAEVDKVRAAGK</sequence>
<dbReference type="GO" id="GO:0030288">
    <property type="term" value="C:outer membrane-bounded periplasmic space"/>
    <property type="evidence" value="ECO:0007669"/>
    <property type="project" value="InterPro"/>
</dbReference>